<dbReference type="Proteomes" id="UP000004725">
    <property type="component" value="Unassembled WGS sequence"/>
</dbReference>
<dbReference type="InterPro" id="IPR010982">
    <property type="entry name" value="Lambda_DNA-bd_dom_sf"/>
</dbReference>
<evidence type="ECO:0000256" key="3">
    <source>
        <dbReference type="ARBA" id="ARBA00023163"/>
    </source>
</evidence>
<evidence type="ECO:0000256" key="1">
    <source>
        <dbReference type="ARBA" id="ARBA00023015"/>
    </source>
</evidence>
<dbReference type="AlphaFoldDB" id="A0A1C7DI10"/>
<evidence type="ECO:0000313" key="6">
    <source>
        <dbReference type="EMBL" id="EIM08316.1"/>
    </source>
</evidence>
<organism evidence="6 7">
    <name type="scientific">Planococcus antarcticus DSM 14505</name>
    <dbReference type="NCBI Taxonomy" id="1185653"/>
    <lineage>
        <taxon>Bacteria</taxon>
        <taxon>Bacillati</taxon>
        <taxon>Bacillota</taxon>
        <taxon>Bacilli</taxon>
        <taxon>Bacillales</taxon>
        <taxon>Caryophanaceae</taxon>
        <taxon>Planococcus</taxon>
    </lineage>
</organism>
<name>A0A1C7DI10_9BACL</name>
<evidence type="ECO:0000256" key="2">
    <source>
        <dbReference type="ARBA" id="ARBA00023125"/>
    </source>
</evidence>
<dbReference type="Pfam" id="PF01381">
    <property type="entry name" value="HTH_3"/>
    <property type="match status" value="1"/>
</dbReference>
<evidence type="ECO:0000313" key="8">
    <source>
        <dbReference type="Proteomes" id="UP000092661"/>
    </source>
</evidence>
<dbReference type="PANTHER" id="PTHR36511:SF3">
    <property type="entry name" value="ANTITOXIN HIGA-2"/>
    <property type="match status" value="1"/>
</dbReference>
<accession>A0A1C7DI10</accession>
<feature type="domain" description="HTH cro/C1-type" evidence="4">
    <location>
        <begin position="46"/>
        <end position="82"/>
    </location>
</feature>
<dbReference type="OrthoDB" id="9813152at2"/>
<dbReference type="NCBIfam" id="NF041265">
    <property type="entry name" value="NadS"/>
    <property type="match status" value="1"/>
</dbReference>
<evidence type="ECO:0000313" key="5">
    <source>
        <dbReference type="EMBL" id="ANU10853.1"/>
    </source>
</evidence>
<dbReference type="Gene3D" id="1.10.260.40">
    <property type="entry name" value="lambda repressor-like DNA-binding domains"/>
    <property type="match status" value="1"/>
</dbReference>
<dbReference type="InterPro" id="IPR052359">
    <property type="entry name" value="HTH-type_reg/antitoxin"/>
</dbReference>
<keyword evidence="1" id="KW-0805">Transcription regulation</keyword>
<dbReference type="GO" id="GO:0003677">
    <property type="term" value="F:DNA binding"/>
    <property type="evidence" value="ECO:0007669"/>
    <property type="project" value="UniProtKB-KW"/>
</dbReference>
<dbReference type="InterPro" id="IPR001387">
    <property type="entry name" value="Cro/C1-type_HTH"/>
</dbReference>
<dbReference type="SUPFAM" id="SSF47413">
    <property type="entry name" value="lambda repressor-like DNA-binding domains"/>
    <property type="match status" value="1"/>
</dbReference>
<gene>
    <name evidence="6" type="ORF">A1A1_01438</name>
    <name evidence="5" type="ORF">BBH88_11290</name>
</gene>
<dbReference type="Proteomes" id="UP000092661">
    <property type="component" value="Chromosome"/>
</dbReference>
<reference evidence="6 7" key="1">
    <citation type="journal article" date="2012" name="J. Bacteriol.">
        <title>Genome Sequence of the Antarctic Psychrophile Bacterium Planococcus antarcticus DSM 14505.</title>
        <authorList>
            <person name="Margolles A."/>
            <person name="Gueimonde M."/>
            <person name="Sanchez B."/>
        </authorList>
    </citation>
    <scope>NUCLEOTIDE SEQUENCE [LARGE SCALE GENOMIC DNA]</scope>
    <source>
        <strain evidence="6 7">DSM 14505</strain>
    </source>
</reference>
<proteinExistence type="predicted"/>
<evidence type="ECO:0000313" key="7">
    <source>
        <dbReference type="Proteomes" id="UP000004725"/>
    </source>
</evidence>
<protein>
    <submittedName>
        <fullName evidence="6">Helix-turn-helix domain-containing protein</fullName>
    </submittedName>
    <submittedName>
        <fullName evidence="5">Transcriptional regulator</fullName>
    </submittedName>
</protein>
<dbReference type="eggNOG" id="COG2944">
    <property type="taxonomic scope" value="Bacteria"/>
</dbReference>
<dbReference type="KEGG" id="pana:BBH88_11290"/>
<dbReference type="RefSeq" id="WP_006828308.1">
    <property type="nucleotide sequence ID" value="NZ_AJYB01000006.1"/>
</dbReference>
<dbReference type="EMBL" id="AJYB01000006">
    <property type="protein sequence ID" value="EIM08316.1"/>
    <property type="molecule type" value="Genomic_DNA"/>
</dbReference>
<dbReference type="CDD" id="cd00093">
    <property type="entry name" value="HTH_XRE"/>
    <property type="match status" value="1"/>
</dbReference>
<keyword evidence="3" id="KW-0804">Transcription</keyword>
<dbReference type="InterPro" id="IPR047761">
    <property type="entry name" value="NadS-like"/>
</dbReference>
<reference evidence="5" key="3">
    <citation type="submission" date="2016-10" db="EMBL/GenBank/DDBJ databases">
        <authorList>
            <person name="See-Too W.S."/>
        </authorList>
    </citation>
    <scope>NUCLEOTIDE SEQUENCE</scope>
    <source>
        <strain evidence="5">DSM 14505</strain>
    </source>
</reference>
<keyword evidence="8" id="KW-1185">Reference proteome</keyword>
<evidence type="ECO:0000259" key="4">
    <source>
        <dbReference type="PROSITE" id="PS50943"/>
    </source>
</evidence>
<dbReference type="PANTHER" id="PTHR36511">
    <property type="entry name" value="MERR FAMILY BACTERIAL REGULATORY PROTEIN"/>
    <property type="match status" value="1"/>
</dbReference>
<reference evidence="8" key="2">
    <citation type="submission" date="2016-07" db="EMBL/GenBank/DDBJ databases">
        <authorList>
            <person name="See-Too W.S."/>
        </authorList>
    </citation>
    <scope>NUCLEOTIDE SEQUENCE [LARGE SCALE GENOMIC DNA]</scope>
    <source>
        <strain evidence="8">DSM 14505</strain>
    </source>
</reference>
<sequence>MNENQFFDDLKSSLGQAIEYAEGNQSKARTKTVAIKELATFSAQDIKSLRLQMNLTQKSFAALIGVSVKTIESWEHGTNQPSGAARRLLEILSNRPHVAEEQQIVSV</sequence>
<dbReference type="SMART" id="SM00530">
    <property type="entry name" value="HTH_XRE"/>
    <property type="match status" value="1"/>
</dbReference>
<keyword evidence="2" id="KW-0238">DNA-binding</keyword>
<dbReference type="EMBL" id="CP016534">
    <property type="protein sequence ID" value="ANU10853.1"/>
    <property type="molecule type" value="Genomic_DNA"/>
</dbReference>
<dbReference type="PROSITE" id="PS50943">
    <property type="entry name" value="HTH_CROC1"/>
    <property type="match status" value="1"/>
</dbReference>